<evidence type="ECO:0000313" key="3">
    <source>
        <dbReference type="Proteomes" id="UP000558460"/>
    </source>
</evidence>
<dbReference type="EMBL" id="VZUA01096817">
    <property type="protein sequence ID" value="NXU66069.1"/>
    <property type="molecule type" value="Genomic_DNA"/>
</dbReference>
<keyword evidence="3" id="KW-1185">Reference proteome</keyword>
<protein>
    <submittedName>
        <fullName evidence="2">ABI1 protein</fullName>
    </submittedName>
</protein>
<feature type="non-terminal residue" evidence="2">
    <location>
        <position position="1"/>
    </location>
</feature>
<feature type="non-terminal residue" evidence="2">
    <location>
        <position position="55"/>
    </location>
</feature>
<evidence type="ECO:0000313" key="2">
    <source>
        <dbReference type="EMBL" id="NXU66069.1"/>
    </source>
</evidence>
<gene>
    <name evidence="2" type="primary">Abi1</name>
    <name evidence="2" type="ORF">HORVUL_R11040</name>
</gene>
<feature type="chain" id="PRO_5029838277" evidence="1">
    <location>
        <begin position="19"/>
        <end position="55"/>
    </location>
</feature>
<keyword evidence="1" id="KW-0732">Signal</keyword>
<accession>A0A7L3MHJ3</accession>
<organism evidence="2 3">
    <name type="scientific">Horornis vulcanius</name>
    <dbReference type="NCBI Taxonomy" id="2585811"/>
    <lineage>
        <taxon>Eukaryota</taxon>
        <taxon>Metazoa</taxon>
        <taxon>Chordata</taxon>
        <taxon>Craniata</taxon>
        <taxon>Vertebrata</taxon>
        <taxon>Euteleostomi</taxon>
        <taxon>Archelosauria</taxon>
        <taxon>Archosauria</taxon>
        <taxon>Dinosauria</taxon>
        <taxon>Saurischia</taxon>
        <taxon>Theropoda</taxon>
        <taxon>Coelurosauria</taxon>
        <taxon>Aves</taxon>
        <taxon>Neognathae</taxon>
        <taxon>Neoaves</taxon>
        <taxon>Telluraves</taxon>
        <taxon>Australaves</taxon>
        <taxon>Passeriformes</taxon>
        <taxon>Sylvioidea</taxon>
        <taxon>Scotocercidae</taxon>
        <taxon>Horornis</taxon>
    </lineage>
</organism>
<reference evidence="2 3" key="1">
    <citation type="submission" date="2019-09" db="EMBL/GenBank/DDBJ databases">
        <title>Bird 10,000 Genomes (B10K) Project - Family phase.</title>
        <authorList>
            <person name="Zhang G."/>
        </authorList>
    </citation>
    <scope>NUCLEOTIDE SEQUENCE [LARGE SCALE GENOMIC DNA]</scope>
    <source>
        <strain evidence="2">B10K-DU-029-69</strain>
        <tissue evidence="2">Muscle</tissue>
    </source>
</reference>
<dbReference type="AlphaFoldDB" id="A0A7L3MHJ3"/>
<name>A0A7L3MHJ3_9PASS</name>
<sequence>TAAFVCSLFFFLCPFDFPDMVCVLLPVSIAPPPPPMPQLTPQIPLTGFVARVQEN</sequence>
<evidence type="ECO:0000256" key="1">
    <source>
        <dbReference type="SAM" id="SignalP"/>
    </source>
</evidence>
<proteinExistence type="predicted"/>
<dbReference type="Proteomes" id="UP000558460">
    <property type="component" value="Unassembled WGS sequence"/>
</dbReference>
<feature type="signal peptide" evidence="1">
    <location>
        <begin position="1"/>
        <end position="18"/>
    </location>
</feature>
<comment type="caution">
    <text evidence="2">The sequence shown here is derived from an EMBL/GenBank/DDBJ whole genome shotgun (WGS) entry which is preliminary data.</text>
</comment>